<dbReference type="InterPro" id="IPR008271">
    <property type="entry name" value="Ser/Thr_kinase_AS"/>
</dbReference>
<dbReference type="InterPro" id="IPR011009">
    <property type="entry name" value="Kinase-like_dom_sf"/>
</dbReference>
<dbReference type="InterPro" id="IPR000719">
    <property type="entry name" value="Prot_kinase_dom"/>
</dbReference>
<dbReference type="Gene3D" id="1.10.510.10">
    <property type="entry name" value="Transferase(Phosphotransferase) domain 1"/>
    <property type="match status" value="1"/>
</dbReference>
<dbReference type="PROSITE" id="PS00108">
    <property type="entry name" value="PROTEIN_KINASE_ST"/>
    <property type="match status" value="1"/>
</dbReference>
<dbReference type="AlphaFoldDB" id="A0A8B8K545"/>
<comment type="similarity">
    <text evidence="6">Belongs to the protein kinase superfamily.</text>
</comment>
<dbReference type="SMART" id="SM00220">
    <property type="entry name" value="S_TKc"/>
    <property type="match status" value="1"/>
</dbReference>
<evidence type="ECO:0000256" key="5">
    <source>
        <dbReference type="PROSITE-ProRule" id="PRU10141"/>
    </source>
</evidence>
<evidence type="ECO:0000256" key="3">
    <source>
        <dbReference type="ARBA" id="ARBA00022777"/>
    </source>
</evidence>
<dbReference type="GO" id="GO:0007165">
    <property type="term" value="P:signal transduction"/>
    <property type="evidence" value="ECO:0007669"/>
    <property type="project" value="TreeGrafter"/>
</dbReference>
<evidence type="ECO:0000259" key="7">
    <source>
        <dbReference type="PROSITE" id="PS50011"/>
    </source>
</evidence>
<dbReference type="RefSeq" id="XP_027338218.1">
    <property type="nucleotide sequence ID" value="XM_027482417.1"/>
</dbReference>
<evidence type="ECO:0000256" key="6">
    <source>
        <dbReference type="RuleBase" id="RU000304"/>
    </source>
</evidence>
<keyword evidence="6" id="KW-0723">Serine/threonine-protein kinase</keyword>
<dbReference type="PROSITE" id="PS50011">
    <property type="entry name" value="PROTEIN_KINASE_DOM"/>
    <property type="match status" value="1"/>
</dbReference>
<sequence length="389" mass="43345">MDWTRGHVLGRGSTAAVYVAESRPSGEVFAVKSAELHLSEFLRREEGILSTLNCPQIVAYQGCDITCENGVHWFNLFMEYAPHGTLAGHGGGMEEGVVGSYTRQILEGLNYLHSKGIVHCDVKGQNVLVTEDGAKIADLGCARRVAESSAIAGTPAFMAPEVARGEEQGFPADVWALGCTVLEMVTGKSPWHGVCDPTAVIYRVGFSGEVPEIPSFVSEQGKDFLGKCLKRDPHERWTVEELLGHSFVKECKEFKLTLDSDTPTTVLERGFWDSLEPIQDPARDCPSPRDRIRRLFTDKPVWECHYDDDDRWVMVRSNDVHDKHLELEGLSFEKMDTDCNVLSDEENGLVVFVEPKLLDATVIELSRWNAICDDCYLRDSDCGCHVRFA</sequence>
<gene>
    <name evidence="9" type="primary">LOC113852175</name>
</gene>
<keyword evidence="8" id="KW-1185">Reference proteome</keyword>
<keyword evidence="4 5" id="KW-0067">ATP-binding</keyword>
<keyword evidence="2 5" id="KW-0547">Nucleotide-binding</keyword>
<dbReference type="InterPro" id="IPR017441">
    <property type="entry name" value="Protein_kinase_ATP_BS"/>
</dbReference>
<dbReference type="GO" id="GO:0005524">
    <property type="term" value="F:ATP binding"/>
    <property type="evidence" value="ECO:0007669"/>
    <property type="project" value="UniProtKB-UniRule"/>
</dbReference>
<accession>A0A8B8K545</accession>
<dbReference type="CDD" id="cd06606">
    <property type="entry name" value="STKc_MAPKKK"/>
    <property type="match status" value="1"/>
</dbReference>
<dbReference type="KEGG" id="aprc:113852175"/>
<dbReference type="OrthoDB" id="275301at2759"/>
<protein>
    <submittedName>
        <fullName evidence="9">Mitogen-activated protein kinase kinase kinase 18-like</fullName>
    </submittedName>
</protein>
<evidence type="ECO:0000313" key="8">
    <source>
        <dbReference type="Proteomes" id="UP000694853"/>
    </source>
</evidence>
<dbReference type="PROSITE" id="PS00107">
    <property type="entry name" value="PROTEIN_KINASE_ATP"/>
    <property type="match status" value="1"/>
</dbReference>
<dbReference type="PANTHER" id="PTHR48011:SF6">
    <property type="entry name" value="PROTEIN KINASE DOMAIN-CONTAINING PROTEIN"/>
    <property type="match status" value="1"/>
</dbReference>
<organism evidence="8 9">
    <name type="scientific">Abrus precatorius</name>
    <name type="common">Indian licorice</name>
    <name type="synonym">Glycine abrus</name>
    <dbReference type="NCBI Taxonomy" id="3816"/>
    <lineage>
        <taxon>Eukaryota</taxon>
        <taxon>Viridiplantae</taxon>
        <taxon>Streptophyta</taxon>
        <taxon>Embryophyta</taxon>
        <taxon>Tracheophyta</taxon>
        <taxon>Spermatophyta</taxon>
        <taxon>Magnoliopsida</taxon>
        <taxon>eudicotyledons</taxon>
        <taxon>Gunneridae</taxon>
        <taxon>Pentapetalae</taxon>
        <taxon>rosids</taxon>
        <taxon>fabids</taxon>
        <taxon>Fabales</taxon>
        <taxon>Fabaceae</taxon>
        <taxon>Papilionoideae</taxon>
        <taxon>50 kb inversion clade</taxon>
        <taxon>NPAAA clade</taxon>
        <taxon>indigoferoid/millettioid clade</taxon>
        <taxon>Abreae</taxon>
        <taxon>Abrus</taxon>
    </lineage>
</organism>
<evidence type="ECO:0000256" key="4">
    <source>
        <dbReference type="ARBA" id="ARBA00022840"/>
    </source>
</evidence>
<feature type="domain" description="Protein kinase" evidence="7">
    <location>
        <begin position="3"/>
        <end position="248"/>
    </location>
</feature>
<keyword evidence="1" id="KW-0808">Transferase</keyword>
<evidence type="ECO:0000256" key="2">
    <source>
        <dbReference type="ARBA" id="ARBA00022741"/>
    </source>
</evidence>
<keyword evidence="3" id="KW-0418">Kinase</keyword>
<reference evidence="8" key="1">
    <citation type="journal article" date="2019" name="Toxins">
        <title>Detection of Abrin-Like and Prepropulchellin-Like Toxin Genes and Transcripts Using Whole Genome Sequencing and Full-Length Transcript Sequencing of Abrus precatorius.</title>
        <authorList>
            <person name="Hovde B.T."/>
            <person name="Daligault H.E."/>
            <person name="Hanschen E.R."/>
            <person name="Kunde Y.A."/>
            <person name="Johnson M.B."/>
            <person name="Starkenburg S.R."/>
            <person name="Johnson S.L."/>
        </authorList>
    </citation>
    <scope>NUCLEOTIDE SEQUENCE [LARGE SCALE GENOMIC DNA]</scope>
</reference>
<evidence type="ECO:0000256" key="1">
    <source>
        <dbReference type="ARBA" id="ARBA00022679"/>
    </source>
</evidence>
<dbReference type="InterPro" id="IPR052751">
    <property type="entry name" value="Plant_MAPKKK"/>
</dbReference>
<reference evidence="9" key="2">
    <citation type="submission" date="2025-08" db="UniProtKB">
        <authorList>
            <consortium name="RefSeq"/>
        </authorList>
    </citation>
    <scope>IDENTIFICATION</scope>
    <source>
        <tissue evidence="9">Young leaves</tissue>
    </source>
</reference>
<dbReference type="SUPFAM" id="SSF56112">
    <property type="entry name" value="Protein kinase-like (PK-like)"/>
    <property type="match status" value="1"/>
</dbReference>
<name>A0A8B8K545_ABRPR</name>
<feature type="binding site" evidence="5">
    <location>
        <position position="32"/>
    </location>
    <ligand>
        <name>ATP</name>
        <dbReference type="ChEBI" id="CHEBI:30616"/>
    </ligand>
</feature>
<dbReference type="GO" id="GO:0004674">
    <property type="term" value="F:protein serine/threonine kinase activity"/>
    <property type="evidence" value="ECO:0007669"/>
    <property type="project" value="UniProtKB-KW"/>
</dbReference>
<proteinExistence type="inferred from homology"/>
<dbReference type="PANTHER" id="PTHR48011">
    <property type="entry name" value="CCR4-NOT TRANSCRIPTIONAL COMPLEX SUBUNIT CAF120-RELATED"/>
    <property type="match status" value="1"/>
</dbReference>
<dbReference type="Pfam" id="PF00069">
    <property type="entry name" value="Pkinase"/>
    <property type="match status" value="1"/>
</dbReference>
<dbReference type="Proteomes" id="UP000694853">
    <property type="component" value="Unplaced"/>
</dbReference>
<evidence type="ECO:0000313" key="9">
    <source>
        <dbReference type="RefSeq" id="XP_027338218.1"/>
    </source>
</evidence>
<dbReference type="GeneID" id="113852175"/>